<dbReference type="Gene3D" id="1.10.287.510">
    <property type="entry name" value="Helix hairpin bin"/>
    <property type="match status" value="1"/>
</dbReference>
<dbReference type="Proteomes" id="UP000694845">
    <property type="component" value="Unplaced"/>
</dbReference>
<dbReference type="GO" id="GO:0000722">
    <property type="term" value="P:telomere maintenance via recombination"/>
    <property type="evidence" value="ECO:0007669"/>
    <property type="project" value="TreeGrafter"/>
</dbReference>
<evidence type="ECO:0000256" key="4">
    <source>
        <dbReference type="ARBA" id="ARBA00009439"/>
    </source>
</evidence>
<evidence type="ECO:0000256" key="2">
    <source>
        <dbReference type="ARBA" id="ARBA00004123"/>
    </source>
</evidence>
<evidence type="ECO:0000256" key="14">
    <source>
        <dbReference type="ARBA" id="ARBA00023242"/>
    </source>
</evidence>
<dbReference type="InterPro" id="IPR027417">
    <property type="entry name" value="P-loop_NTPase"/>
</dbReference>
<evidence type="ECO:0000256" key="5">
    <source>
        <dbReference type="ARBA" id="ARBA00022454"/>
    </source>
</evidence>
<keyword evidence="7" id="KW-0547">Nucleotide-binding</keyword>
<dbReference type="InterPro" id="IPR013134">
    <property type="entry name" value="Zn_hook_RAD50"/>
</dbReference>
<keyword evidence="9" id="KW-0378">Hydrolase</keyword>
<comment type="catalytic activity">
    <reaction evidence="15">
        <text>ATP + H2O = ADP + phosphate + H(+)</text>
        <dbReference type="Rhea" id="RHEA:13065"/>
        <dbReference type="ChEBI" id="CHEBI:15377"/>
        <dbReference type="ChEBI" id="CHEBI:15378"/>
        <dbReference type="ChEBI" id="CHEBI:30616"/>
        <dbReference type="ChEBI" id="CHEBI:43474"/>
        <dbReference type="ChEBI" id="CHEBI:456216"/>
    </reaction>
</comment>
<feature type="compositionally biased region" description="Basic and acidic residues" evidence="18">
    <location>
        <begin position="534"/>
        <end position="549"/>
    </location>
</feature>
<keyword evidence="20" id="KW-1185">Reference proteome</keyword>
<evidence type="ECO:0000259" key="19">
    <source>
        <dbReference type="PROSITE" id="PS51131"/>
    </source>
</evidence>
<feature type="binding site" evidence="16">
    <location>
        <position position="285"/>
    </location>
    <ligand>
        <name>Zn(2+)</name>
        <dbReference type="ChEBI" id="CHEBI:29105"/>
    </ligand>
</feature>
<evidence type="ECO:0000256" key="8">
    <source>
        <dbReference type="ARBA" id="ARBA00022763"/>
    </source>
</evidence>
<evidence type="ECO:0000256" key="1">
    <source>
        <dbReference type="ARBA" id="ARBA00001947"/>
    </source>
</evidence>
<feature type="region of interest" description="Disordered" evidence="18">
    <location>
        <begin position="653"/>
        <end position="680"/>
    </location>
</feature>
<name>A0A8B7Y4P1_ACAPL</name>
<dbReference type="Gene3D" id="1.10.287.1490">
    <property type="match status" value="1"/>
</dbReference>
<keyword evidence="6 16" id="KW-0479">Metal-binding</keyword>
<dbReference type="Pfam" id="PF13558">
    <property type="entry name" value="SbcC_Walker_B"/>
    <property type="match status" value="1"/>
</dbReference>
<dbReference type="GO" id="GO:0070192">
    <property type="term" value="P:chromosome organization involved in meiotic cell cycle"/>
    <property type="evidence" value="ECO:0007669"/>
    <property type="project" value="TreeGrafter"/>
</dbReference>
<dbReference type="GO" id="GO:0043047">
    <property type="term" value="F:single-stranded telomeric DNA binding"/>
    <property type="evidence" value="ECO:0007669"/>
    <property type="project" value="TreeGrafter"/>
</dbReference>
<proteinExistence type="inferred from homology"/>
<comment type="subcellular location">
    <subcellularLocation>
        <location evidence="3">Chromosome</location>
    </subcellularLocation>
    <subcellularLocation>
        <location evidence="2">Nucleus</location>
    </subcellularLocation>
</comment>
<evidence type="ECO:0000256" key="13">
    <source>
        <dbReference type="ARBA" id="ARBA00023204"/>
    </source>
</evidence>
<gene>
    <name evidence="21" type="primary">LOC110977216</name>
</gene>
<feature type="binding site" evidence="16">
    <location>
        <position position="288"/>
    </location>
    <ligand>
        <name>Zn(2+)</name>
        <dbReference type="ChEBI" id="CHEBI:29105"/>
    </ligand>
</feature>
<keyword evidence="13" id="KW-0234">DNA repair</keyword>
<dbReference type="Gene3D" id="3.40.50.300">
    <property type="entry name" value="P-loop containing nucleotide triphosphate hydrolases"/>
    <property type="match status" value="1"/>
</dbReference>
<protein>
    <submittedName>
        <fullName evidence="21">DNA repair protein RAD50-like</fullName>
    </submittedName>
</protein>
<feature type="coiled-coil region" evidence="17">
    <location>
        <begin position="206"/>
        <end position="267"/>
    </location>
</feature>
<dbReference type="OMA" id="NIIFCHQ"/>
<dbReference type="SUPFAM" id="SSF75712">
    <property type="entry name" value="Rad50 coiled-coil Zn hook"/>
    <property type="match status" value="1"/>
</dbReference>
<evidence type="ECO:0000256" key="9">
    <source>
        <dbReference type="ARBA" id="ARBA00022801"/>
    </source>
</evidence>
<evidence type="ECO:0000256" key="6">
    <source>
        <dbReference type="ARBA" id="ARBA00022723"/>
    </source>
</evidence>
<dbReference type="GO" id="GO:0006302">
    <property type="term" value="P:double-strand break repair"/>
    <property type="evidence" value="ECO:0007669"/>
    <property type="project" value="TreeGrafter"/>
</dbReference>
<evidence type="ECO:0000256" key="17">
    <source>
        <dbReference type="SAM" id="Coils"/>
    </source>
</evidence>
<sequence length="913" mass="104966">MMDDAIEEIDQETKEQLAEFGSREEALDAEIQTFRDTKTKLQHTIQMKSDMTEKNKEDLKQIDQQLGRMETNAHRLRELEEELKRAESELKEAEGSMDLDKLRQEVQELQVEKQQHDAQMSKLSKEMSAISLQSKARAQLEMLQKEKNAKEEQIKKIRSRHEEDVNHLLGHFPTESIRNTLADFLASKEGDMRNSQTTLQRIRGQLSTKEANRRMIMDQLKKKEEELRGYEGRMMQECGSQDVTNTLQELQQSINNLQSEKGALTGSSHLFERYIRSLQRAEAQCPLCHRGFDGQSEVDELVQELQDKLRMAPAKMAEKDKSIQQSRAKYDKLIELKPVKDSMTKLADHEIPELKSKLAAVNADIAKLKTALSDEEEVLSILEVDVSMANEMKPDIWQMDSCLRELKDLERRLAVQSQQLSGADAGRTIQQVNAERQDLEIKLDTVNRTLDHKQGQINQQSETLQVLGASVNSITSEKLRLSGELQQQEKLQGQRAELAAANQGYAREITDARKQVHPVERKLDKLTEDKTALMKEKQKKSEEQAAHRDAVRRKRHDVKAYTSSIESYVSDGKEEKLEKGRTEIASFNDKLAEIIREKKEVTSTISQLNEDLAMRQVRERELSDNIQLRKKATEITKVQQNLSKLEEQLGGIDQEHVKEEKRTLNSKAGSLNKEKNQADGRQVVLKEEVKKVEKELASDMYNNADDKYNDMMIQLRTTDIANDDLDKYSKALNRAIMNYHQMKMAEINKIIRDLWRVTYKGQDIDYVEIRSDEDIGGTQQRKNYNYRVVMVKGETSLDMRGRCSAGQKVLASLIIRLALAETFCLSCGILALDEPTTNLDKENIESLAQALVDIIKSREQQRNFQLIIITHDEDFVELLGHSDYADYFYRVTKNDEYKSTVSRREIATLQAVG</sequence>
<evidence type="ECO:0000256" key="18">
    <source>
        <dbReference type="SAM" id="MobiDB-lite"/>
    </source>
</evidence>
<dbReference type="AlphaFoldDB" id="A0A8B7Y4P1"/>
<dbReference type="Pfam" id="PF04423">
    <property type="entry name" value="Rad50_zn_hook"/>
    <property type="match status" value="1"/>
</dbReference>
<dbReference type="GO" id="GO:0000794">
    <property type="term" value="C:condensed nuclear chromosome"/>
    <property type="evidence" value="ECO:0007669"/>
    <property type="project" value="TreeGrafter"/>
</dbReference>
<dbReference type="PROSITE" id="PS51131">
    <property type="entry name" value="ZN_HOOK"/>
    <property type="match status" value="1"/>
</dbReference>
<dbReference type="GeneID" id="110977216"/>
<evidence type="ECO:0000256" key="12">
    <source>
        <dbReference type="ARBA" id="ARBA00023054"/>
    </source>
</evidence>
<dbReference type="InterPro" id="IPR004584">
    <property type="entry name" value="Rad50_eukaryotes"/>
</dbReference>
<dbReference type="RefSeq" id="XP_022086826.1">
    <property type="nucleotide sequence ID" value="XM_022231134.1"/>
</dbReference>
<evidence type="ECO:0000256" key="15">
    <source>
        <dbReference type="ARBA" id="ARBA00049360"/>
    </source>
</evidence>
<comment type="similarity">
    <text evidence="4">Belongs to the SMC family. RAD50 subfamily.</text>
</comment>
<dbReference type="GO" id="GO:0003691">
    <property type="term" value="F:double-stranded telomeric DNA binding"/>
    <property type="evidence" value="ECO:0007669"/>
    <property type="project" value="TreeGrafter"/>
</dbReference>
<dbReference type="SUPFAM" id="SSF52540">
    <property type="entry name" value="P-loop containing nucleoside triphosphate hydrolases"/>
    <property type="match status" value="1"/>
</dbReference>
<evidence type="ECO:0000256" key="3">
    <source>
        <dbReference type="ARBA" id="ARBA00004286"/>
    </source>
</evidence>
<dbReference type="GO" id="GO:0005524">
    <property type="term" value="F:ATP binding"/>
    <property type="evidence" value="ECO:0007669"/>
    <property type="project" value="UniProtKB-KW"/>
</dbReference>
<feature type="region of interest" description="Disordered" evidence="18">
    <location>
        <begin position="534"/>
        <end position="557"/>
    </location>
</feature>
<keyword evidence="10 16" id="KW-0862">Zinc</keyword>
<keyword evidence="14" id="KW-0539">Nucleus</keyword>
<keyword evidence="8" id="KW-0227">DNA damage</keyword>
<dbReference type="OrthoDB" id="18797at2759"/>
<accession>A0A8B7Y4P1</accession>
<feature type="compositionally biased region" description="Basic and acidic residues" evidence="18">
    <location>
        <begin position="653"/>
        <end position="663"/>
    </location>
</feature>
<evidence type="ECO:0000256" key="16">
    <source>
        <dbReference type="PROSITE-ProRule" id="PRU00471"/>
    </source>
</evidence>
<evidence type="ECO:0000256" key="7">
    <source>
        <dbReference type="ARBA" id="ARBA00022741"/>
    </source>
</evidence>
<keyword evidence="12 17" id="KW-0175">Coiled coil</keyword>
<evidence type="ECO:0000256" key="10">
    <source>
        <dbReference type="ARBA" id="ARBA00022833"/>
    </source>
</evidence>
<dbReference type="PANTHER" id="PTHR18867">
    <property type="entry name" value="RAD50"/>
    <property type="match status" value="1"/>
</dbReference>
<dbReference type="GO" id="GO:0007004">
    <property type="term" value="P:telomere maintenance via telomerase"/>
    <property type="evidence" value="ECO:0007669"/>
    <property type="project" value="TreeGrafter"/>
</dbReference>
<dbReference type="FunFam" id="3.40.50.300:FF:000947">
    <property type="entry name" value="DNA repair protein RAD50"/>
    <property type="match status" value="1"/>
</dbReference>
<dbReference type="NCBIfam" id="TIGR00606">
    <property type="entry name" value="rad50"/>
    <property type="match status" value="1"/>
</dbReference>
<keyword evidence="5" id="KW-0158">Chromosome</keyword>
<dbReference type="KEGG" id="aplc:110977216"/>
<feature type="domain" description="Zinc-hook" evidence="19">
    <location>
        <begin position="240"/>
        <end position="338"/>
    </location>
</feature>
<dbReference type="PANTHER" id="PTHR18867:SF12">
    <property type="entry name" value="DNA REPAIR PROTEIN RAD50"/>
    <property type="match status" value="1"/>
</dbReference>
<dbReference type="GO" id="GO:0051880">
    <property type="term" value="F:G-quadruplex DNA binding"/>
    <property type="evidence" value="ECO:0007669"/>
    <property type="project" value="TreeGrafter"/>
</dbReference>
<evidence type="ECO:0000256" key="11">
    <source>
        <dbReference type="ARBA" id="ARBA00022840"/>
    </source>
</evidence>
<dbReference type="GO" id="GO:0016887">
    <property type="term" value="F:ATP hydrolysis activity"/>
    <property type="evidence" value="ECO:0007669"/>
    <property type="project" value="InterPro"/>
</dbReference>
<feature type="coiled-coil region" evidence="17">
    <location>
        <begin position="59"/>
        <end position="160"/>
    </location>
</feature>
<feature type="coiled-coil region" evidence="17">
    <location>
        <begin position="351"/>
        <end position="456"/>
    </location>
</feature>
<reference evidence="21" key="1">
    <citation type="submission" date="2025-08" db="UniProtKB">
        <authorList>
            <consortium name="RefSeq"/>
        </authorList>
    </citation>
    <scope>IDENTIFICATION</scope>
</reference>
<evidence type="ECO:0000313" key="21">
    <source>
        <dbReference type="RefSeq" id="XP_022086826.1"/>
    </source>
</evidence>
<organism evidence="20 21">
    <name type="scientific">Acanthaster planci</name>
    <name type="common">Crown-of-thorns starfish</name>
    <dbReference type="NCBI Taxonomy" id="133434"/>
    <lineage>
        <taxon>Eukaryota</taxon>
        <taxon>Metazoa</taxon>
        <taxon>Echinodermata</taxon>
        <taxon>Eleutherozoa</taxon>
        <taxon>Asterozoa</taxon>
        <taxon>Asteroidea</taxon>
        <taxon>Valvatacea</taxon>
        <taxon>Valvatida</taxon>
        <taxon>Acanthasteridae</taxon>
        <taxon>Acanthaster</taxon>
    </lineage>
</organism>
<evidence type="ECO:0000313" key="20">
    <source>
        <dbReference type="Proteomes" id="UP000694845"/>
    </source>
</evidence>
<dbReference type="GO" id="GO:0030870">
    <property type="term" value="C:Mre11 complex"/>
    <property type="evidence" value="ECO:0007669"/>
    <property type="project" value="InterPro"/>
</dbReference>
<dbReference type="GO" id="GO:0046872">
    <property type="term" value="F:metal ion binding"/>
    <property type="evidence" value="ECO:0007669"/>
    <property type="project" value="UniProtKB-UniRule"/>
</dbReference>
<comment type="cofactor">
    <cofactor evidence="1">
        <name>Zn(2+)</name>
        <dbReference type="ChEBI" id="CHEBI:29105"/>
    </cofactor>
</comment>
<keyword evidence="11" id="KW-0067">ATP-binding</keyword>